<dbReference type="AlphaFoldDB" id="A0A1J4KR90"/>
<dbReference type="PROSITE" id="PS00108">
    <property type="entry name" value="PROTEIN_KINASE_ST"/>
    <property type="match status" value="1"/>
</dbReference>
<keyword evidence="4" id="KW-0723">Serine/threonine-protein kinase</keyword>
<evidence type="ECO:0000256" key="3">
    <source>
        <dbReference type="PROSITE-ProRule" id="PRU10141"/>
    </source>
</evidence>
<evidence type="ECO:0000256" key="1">
    <source>
        <dbReference type="ARBA" id="ARBA00022741"/>
    </source>
</evidence>
<dbReference type="GO" id="GO:0005524">
    <property type="term" value="F:ATP binding"/>
    <property type="evidence" value="ECO:0007669"/>
    <property type="project" value="UniProtKB-UniRule"/>
</dbReference>
<name>A0A1J4KR90_9EUKA</name>
<keyword evidence="1 3" id="KW-0547">Nucleotide-binding</keyword>
<dbReference type="PANTHER" id="PTHR24348">
    <property type="entry name" value="SERINE/THREONINE-PROTEIN KINASE UNC-51-RELATED"/>
    <property type="match status" value="1"/>
</dbReference>
<dbReference type="InterPro" id="IPR000719">
    <property type="entry name" value="Prot_kinase_dom"/>
</dbReference>
<accession>A0A1J4KR90</accession>
<comment type="caution">
    <text evidence="6">The sequence shown here is derived from an EMBL/GenBank/DDBJ whole genome shotgun (WGS) entry which is preliminary data.</text>
</comment>
<dbReference type="Pfam" id="PF00069">
    <property type="entry name" value="Pkinase"/>
    <property type="match status" value="1"/>
</dbReference>
<dbReference type="EMBL" id="MLAK01000476">
    <property type="protein sequence ID" value="OHT13763.1"/>
    <property type="molecule type" value="Genomic_DNA"/>
</dbReference>
<dbReference type="GO" id="GO:0004674">
    <property type="term" value="F:protein serine/threonine kinase activity"/>
    <property type="evidence" value="ECO:0007669"/>
    <property type="project" value="UniProtKB-KW"/>
</dbReference>
<keyword evidence="7" id="KW-1185">Reference proteome</keyword>
<evidence type="ECO:0000313" key="6">
    <source>
        <dbReference type="EMBL" id="OHT13763.1"/>
    </source>
</evidence>
<evidence type="ECO:0000256" key="4">
    <source>
        <dbReference type="RuleBase" id="RU000304"/>
    </source>
</evidence>
<comment type="similarity">
    <text evidence="4">Belongs to the protein kinase superfamily.</text>
</comment>
<dbReference type="InterPro" id="IPR017441">
    <property type="entry name" value="Protein_kinase_ATP_BS"/>
</dbReference>
<dbReference type="Proteomes" id="UP000179807">
    <property type="component" value="Unassembled WGS sequence"/>
</dbReference>
<dbReference type="VEuPathDB" id="TrichDB:TRFO_15974"/>
<dbReference type="GeneID" id="94833395"/>
<dbReference type="RefSeq" id="XP_068366899.1">
    <property type="nucleotide sequence ID" value="XM_068498691.1"/>
</dbReference>
<dbReference type="SMART" id="SM00220">
    <property type="entry name" value="S_TKc"/>
    <property type="match status" value="1"/>
</dbReference>
<sequence>MGFDEEIPRVIDHYRLLEMIGQGTFSIVYRALDTITNIHVAVKIFEKKVNSAMFQKEVSICKLLDHPLIAQIYDTCEDDNYFYMVMEYITGEPFLNCINRCNQMEENDIRYYSIQIISILDYLHNQAQVLHRDLKAENIMVTDKKILKLIDFGFSKQFSDENPQTSTMCGSLVYSAPEVLTGRPYSTPADIWSFGVLLYAMAECCFPFQARSQFELIFTITRNFSLVFKSMISQELKDLITLMLERDQSKRIKVQQMKSHLFFVKSNIISKLNYLKNPSMKVFPESIENGIVESMGHLNINTDGLVDDLLAHKFSNKTTAYRILRRNKINSMIEMEYANLSNKPRYLISPSSSNQCKGTYNHDNSFSSAISEIRRASKPGEKSPEKPTYSLNLAMVRRMASPSNMSSRRKYIITDSARKSKNSEHNDPNNYKMMFAKTWNRHRKASIPRLSFPLILSNDE</sequence>
<keyword evidence="2 3" id="KW-0067">ATP-binding</keyword>
<gene>
    <name evidence="6" type="ORF">TRFO_15974</name>
</gene>
<evidence type="ECO:0000256" key="2">
    <source>
        <dbReference type="ARBA" id="ARBA00022840"/>
    </source>
</evidence>
<dbReference type="SUPFAM" id="SSF56112">
    <property type="entry name" value="Protein kinase-like (PK-like)"/>
    <property type="match status" value="1"/>
</dbReference>
<feature type="binding site" evidence="3">
    <location>
        <position position="43"/>
    </location>
    <ligand>
        <name>ATP</name>
        <dbReference type="ChEBI" id="CHEBI:30616"/>
    </ligand>
</feature>
<proteinExistence type="inferred from homology"/>
<dbReference type="GO" id="GO:0010506">
    <property type="term" value="P:regulation of autophagy"/>
    <property type="evidence" value="ECO:0007669"/>
    <property type="project" value="InterPro"/>
</dbReference>
<dbReference type="PROSITE" id="PS00107">
    <property type="entry name" value="PROTEIN_KINASE_ATP"/>
    <property type="match status" value="1"/>
</dbReference>
<dbReference type="InterPro" id="IPR008271">
    <property type="entry name" value="Ser/Thr_kinase_AS"/>
</dbReference>
<evidence type="ECO:0000259" key="5">
    <source>
        <dbReference type="PROSITE" id="PS50011"/>
    </source>
</evidence>
<dbReference type="InterPro" id="IPR011009">
    <property type="entry name" value="Kinase-like_dom_sf"/>
</dbReference>
<dbReference type="InterPro" id="IPR045269">
    <property type="entry name" value="Atg1-like"/>
</dbReference>
<keyword evidence="6" id="KW-0808">Transferase</keyword>
<dbReference type="PROSITE" id="PS50011">
    <property type="entry name" value="PROTEIN_KINASE_DOM"/>
    <property type="match status" value="1"/>
</dbReference>
<reference evidence="6" key="1">
    <citation type="submission" date="2016-10" db="EMBL/GenBank/DDBJ databases">
        <authorList>
            <person name="Benchimol M."/>
            <person name="Almeida L.G."/>
            <person name="Vasconcelos A.T."/>
            <person name="Perreira-Neves A."/>
            <person name="Rosa I.A."/>
            <person name="Tasca T."/>
            <person name="Bogo M.R."/>
            <person name="de Souza W."/>
        </authorList>
    </citation>
    <scope>NUCLEOTIDE SEQUENCE [LARGE SCALE GENOMIC DNA]</scope>
    <source>
        <strain evidence="6">K</strain>
    </source>
</reference>
<keyword evidence="6" id="KW-0418">Kinase</keyword>
<dbReference type="GO" id="GO:0005737">
    <property type="term" value="C:cytoplasm"/>
    <property type="evidence" value="ECO:0007669"/>
    <property type="project" value="TreeGrafter"/>
</dbReference>
<evidence type="ECO:0000313" key="7">
    <source>
        <dbReference type="Proteomes" id="UP000179807"/>
    </source>
</evidence>
<organism evidence="6 7">
    <name type="scientific">Tritrichomonas foetus</name>
    <dbReference type="NCBI Taxonomy" id="1144522"/>
    <lineage>
        <taxon>Eukaryota</taxon>
        <taxon>Metamonada</taxon>
        <taxon>Parabasalia</taxon>
        <taxon>Tritrichomonadida</taxon>
        <taxon>Tritrichomonadidae</taxon>
        <taxon>Tritrichomonas</taxon>
    </lineage>
</organism>
<dbReference type="FunFam" id="1.10.510.10:FF:000571">
    <property type="entry name" value="Maternal embryonic leucine zipper kinase"/>
    <property type="match status" value="1"/>
</dbReference>
<protein>
    <submittedName>
        <fullName evidence="6">CAMK family protein kinase</fullName>
    </submittedName>
</protein>
<dbReference type="Gene3D" id="1.10.510.10">
    <property type="entry name" value="Transferase(Phosphotransferase) domain 1"/>
    <property type="match status" value="1"/>
</dbReference>
<feature type="domain" description="Protein kinase" evidence="5">
    <location>
        <begin position="14"/>
        <end position="263"/>
    </location>
</feature>